<dbReference type="SUPFAM" id="SSF56112">
    <property type="entry name" value="Protein kinase-like (PK-like)"/>
    <property type="match status" value="1"/>
</dbReference>
<dbReference type="InterPro" id="IPR011009">
    <property type="entry name" value="Kinase-like_dom_sf"/>
</dbReference>
<evidence type="ECO:0000259" key="2">
    <source>
        <dbReference type="Pfam" id="PF01636"/>
    </source>
</evidence>
<dbReference type="Gene3D" id="3.90.1200.10">
    <property type="match status" value="1"/>
</dbReference>
<dbReference type="Pfam" id="PF01636">
    <property type="entry name" value="APH"/>
    <property type="match status" value="1"/>
</dbReference>
<proteinExistence type="predicted"/>
<feature type="region of interest" description="Disordered" evidence="1">
    <location>
        <begin position="340"/>
        <end position="374"/>
    </location>
</feature>
<feature type="domain" description="Aminoglycoside phosphotransferase" evidence="2">
    <location>
        <begin position="29"/>
        <end position="278"/>
    </location>
</feature>
<dbReference type="Proteomes" id="UP001622594">
    <property type="component" value="Chromosome"/>
</dbReference>
<evidence type="ECO:0000313" key="4">
    <source>
        <dbReference type="Proteomes" id="UP001622594"/>
    </source>
</evidence>
<dbReference type="InterPro" id="IPR002575">
    <property type="entry name" value="Aminoglycoside_PTrfase"/>
</dbReference>
<reference evidence="3 4" key="1">
    <citation type="submission" date="2022-10" db="EMBL/GenBank/DDBJ databases">
        <title>The complete genomes of actinobacterial strains from the NBC collection.</title>
        <authorList>
            <person name="Joergensen T.S."/>
            <person name="Alvarez Arevalo M."/>
            <person name="Sterndorff E.B."/>
            <person name="Faurdal D."/>
            <person name="Vuksanovic O."/>
            <person name="Mourched A.-S."/>
            <person name="Charusanti P."/>
            <person name="Shaw S."/>
            <person name="Blin K."/>
            <person name="Weber T."/>
        </authorList>
    </citation>
    <scope>NUCLEOTIDE SEQUENCE [LARGE SCALE GENOMIC DNA]</scope>
    <source>
        <strain evidence="3 4">NBC_00123</strain>
    </source>
</reference>
<evidence type="ECO:0000256" key="1">
    <source>
        <dbReference type="SAM" id="MobiDB-lite"/>
    </source>
</evidence>
<dbReference type="RefSeq" id="WP_327166082.1">
    <property type="nucleotide sequence ID" value="NZ_CP108188.1"/>
</dbReference>
<accession>A0ABZ1L0T2</accession>
<name>A0ABZ1L0T2_9ACTN</name>
<keyword evidence="4" id="KW-1185">Reference proteome</keyword>
<evidence type="ECO:0000313" key="3">
    <source>
        <dbReference type="EMBL" id="WTR68130.1"/>
    </source>
</evidence>
<dbReference type="EMBL" id="CP108188">
    <property type="protein sequence ID" value="WTR68130.1"/>
    <property type="molecule type" value="Genomic_DNA"/>
</dbReference>
<sequence>MTISSRARLDRVTLLLAGEFGIVPASLTEGPAGTETRNYVAQTAAGDRWFVKTYAAGTDLARAEDAARLSEYARLCGVPVARARPVVDQERLVTSYKGTAVSVTAYVAGAVTADGQLTGRRWEAVGAAVGRLHRGLARHPLGPPALGARDRSFDPARARGRLVDLVRRYEAEPPRSGFEQWASRAARERLAALPLVERLLEKAPSETTSQIVHGDLSGPNVLLRGDRVAAVIDFRPPGRRDPMWELGRLALDPRTVLTHADWPEGLARLVASYHELHPTLPVRELVSVVRLAAAYLGCTVYPLNTVVDGLGPVTPSLEAYARNRALAAVELRERLDEAEEVLRDRLGPPGPPHRTPRKAPGRGRPPLPDDRSHS</sequence>
<gene>
    <name evidence="3" type="ORF">OG814_02080</name>
</gene>
<organism evidence="3 4">
    <name type="scientific">Streptomyces zaomyceticus</name>
    <dbReference type="NCBI Taxonomy" id="68286"/>
    <lineage>
        <taxon>Bacteria</taxon>
        <taxon>Bacillati</taxon>
        <taxon>Actinomycetota</taxon>
        <taxon>Actinomycetes</taxon>
        <taxon>Kitasatosporales</taxon>
        <taxon>Streptomycetaceae</taxon>
        <taxon>Streptomyces</taxon>
    </lineage>
</organism>
<protein>
    <submittedName>
        <fullName evidence="3">Phosphotransferase</fullName>
    </submittedName>
</protein>